<dbReference type="OrthoDB" id="630188at2759"/>
<keyword evidence="4 9" id="KW-0812">Transmembrane</keyword>
<dbReference type="InterPro" id="IPR026057">
    <property type="entry name" value="TBL_C"/>
</dbReference>
<keyword evidence="3" id="KW-0808">Transferase</keyword>
<dbReference type="InterPro" id="IPR029962">
    <property type="entry name" value="TBL"/>
</dbReference>
<protein>
    <recommendedName>
        <fullName evidence="14">Trichome birefringence-like N-terminal domain-containing protein</fullName>
    </recommendedName>
</protein>
<keyword evidence="6 9" id="KW-1133">Transmembrane helix</keyword>
<evidence type="ECO:0008006" key="14">
    <source>
        <dbReference type="Google" id="ProtNLM"/>
    </source>
</evidence>
<dbReference type="Pfam" id="PF14416">
    <property type="entry name" value="PMR5N"/>
    <property type="match status" value="1"/>
</dbReference>
<feature type="domain" description="Trichome birefringence-like N-terminal" evidence="11">
    <location>
        <begin position="66"/>
        <end position="118"/>
    </location>
</feature>
<evidence type="ECO:0000256" key="6">
    <source>
        <dbReference type="ARBA" id="ARBA00022989"/>
    </source>
</evidence>
<evidence type="ECO:0000259" key="10">
    <source>
        <dbReference type="Pfam" id="PF13839"/>
    </source>
</evidence>
<keyword evidence="8 9" id="KW-0472">Membrane</keyword>
<comment type="similarity">
    <text evidence="2">Belongs to the PC-esterase family. TBL subfamily.</text>
</comment>
<proteinExistence type="inferred from homology"/>
<dbReference type="AlphaFoldDB" id="A0A9Q0HLT0"/>
<organism evidence="12 13">
    <name type="scientific">Rhynchospora breviuscula</name>
    <dbReference type="NCBI Taxonomy" id="2022672"/>
    <lineage>
        <taxon>Eukaryota</taxon>
        <taxon>Viridiplantae</taxon>
        <taxon>Streptophyta</taxon>
        <taxon>Embryophyta</taxon>
        <taxon>Tracheophyta</taxon>
        <taxon>Spermatophyta</taxon>
        <taxon>Magnoliopsida</taxon>
        <taxon>Liliopsida</taxon>
        <taxon>Poales</taxon>
        <taxon>Cyperaceae</taxon>
        <taxon>Cyperoideae</taxon>
        <taxon>Rhynchosporeae</taxon>
        <taxon>Rhynchospora</taxon>
    </lineage>
</organism>
<evidence type="ECO:0000313" key="13">
    <source>
        <dbReference type="Proteomes" id="UP001151287"/>
    </source>
</evidence>
<dbReference type="Proteomes" id="UP001151287">
    <property type="component" value="Unassembled WGS sequence"/>
</dbReference>
<dbReference type="PANTHER" id="PTHR32285:SF177">
    <property type="entry name" value="OS01G0217000 PROTEIN"/>
    <property type="match status" value="1"/>
</dbReference>
<evidence type="ECO:0000256" key="7">
    <source>
        <dbReference type="ARBA" id="ARBA00023034"/>
    </source>
</evidence>
<evidence type="ECO:0000256" key="8">
    <source>
        <dbReference type="ARBA" id="ARBA00023136"/>
    </source>
</evidence>
<accession>A0A9Q0HLT0</accession>
<evidence type="ECO:0000256" key="2">
    <source>
        <dbReference type="ARBA" id="ARBA00007727"/>
    </source>
</evidence>
<dbReference type="GO" id="GO:0000139">
    <property type="term" value="C:Golgi membrane"/>
    <property type="evidence" value="ECO:0007669"/>
    <property type="project" value="UniProtKB-SubCell"/>
</dbReference>
<sequence length="389" mass="44508">MQMPCAMQAISTVHLTFLPKLTSLSPSLPFSHQMATKQLRTTSISMLSFITFSLFLVLTFGKKTLDCNLFKGSWVYDDSYPMYEPASCPFIRKEFDCIKFGRQDHLYLKYRWKPDSCDLQRFDGMDLLRRFRGKRIMFVGDSLTLNQYESLLCLIHASAPNVWKSEVGTHVSPFTGIRFEGYNLTIEYFPSHYLVDINRRSIGRVLNLDSVSAGHIWQGVDVLIFNTGHWWPRSGPAQPWDFIQDGGKVLKDMDRTLAFTKALQTWAKWVDQNVGPSTKVFYQGISPDHYHGQDWGATKQDSCMRETQPILDASKIVGTVPQEAIVRNIISTMSKPAYLLDVTFLSQLRKDAHPSKYSGINFRNDCSHWCIPGLPDTWNQLLYAALVQS</sequence>
<keyword evidence="13" id="KW-1185">Reference proteome</keyword>
<feature type="transmembrane region" description="Helical" evidence="9">
    <location>
        <begin position="44"/>
        <end position="61"/>
    </location>
</feature>
<evidence type="ECO:0000256" key="1">
    <source>
        <dbReference type="ARBA" id="ARBA00004323"/>
    </source>
</evidence>
<keyword evidence="5" id="KW-0735">Signal-anchor</keyword>
<dbReference type="EMBL" id="JAMQYH010000004">
    <property type="protein sequence ID" value="KAJ1690927.1"/>
    <property type="molecule type" value="Genomic_DNA"/>
</dbReference>
<evidence type="ECO:0000256" key="4">
    <source>
        <dbReference type="ARBA" id="ARBA00022692"/>
    </source>
</evidence>
<evidence type="ECO:0000256" key="3">
    <source>
        <dbReference type="ARBA" id="ARBA00022679"/>
    </source>
</evidence>
<evidence type="ECO:0000259" key="11">
    <source>
        <dbReference type="Pfam" id="PF14416"/>
    </source>
</evidence>
<evidence type="ECO:0000256" key="5">
    <source>
        <dbReference type="ARBA" id="ARBA00022968"/>
    </source>
</evidence>
<dbReference type="Pfam" id="PF13839">
    <property type="entry name" value="PC-Esterase"/>
    <property type="match status" value="1"/>
</dbReference>
<reference evidence="12" key="1">
    <citation type="journal article" date="2022" name="Cell">
        <title>Repeat-based holocentromeres influence genome architecture and karyotype evolution.</title>
        <authorList>
            <person name="Hofstatter P.G."/>
            <person name="Thangavel G."/>
            <person name="Lux T."/>
            <person name="Neumann P."/>
            <person name="Vondrak T."/>
            <person name="Novak P."/>
            <person name="Zhang M."/>
            <person name="Costa L."/>
            <person name="Castellani M."/>
            <person name="Scott A."/>
            <person name="Toegelov H."/>
            <person name="Fuchs J."/>
            <person name="Mata-Sucre Y."/>
            <person name="Dias Y."/>
            <person name="Vanzela A.L.L."/>
            <person name="Huettel B."/>
            <person name="Almeida C.C.S."/>
            <person name="Simkova H."/>
            <person name="Souza G."/>
            <person name="Pedrosa-Harand A."/>
            <person name="Macas J."/>
            <person name="Mayer K.F.X."/>
            <person name="Houben A."/>
            <person name="Marques A."/>
        </authorList>
    </citation>
    <scope>NUCLEOTIDE SEQUENCE</scope>
    <source>
        <strain evidence="12">RhyBre1mFocal</strain>
    </source>
</reference>
<comment type="subcellular location">
    <subcellularLocation>
        <location evidence="1">Golgi apparatus membrane</location>
        <topology evidence="1">Single-pass type II membrane protein</topology>
    </subcellularLocation>
</comment>
<dbReference type="PANTHER" id="PTHR32285">
    <property type="entry name" value="PROTEIN TRICHOME BIREFRINGENCE-LIKE 9-RELATED"/>
    <property type="match status" value="1"/>
</dbReference>
<dbReference type="GO" id="GO:1990538">
    <property type="term" value="F:xylan O-acetyltransferase activity"/>
    <property type="evidence" value="ECO:0007669"/>
    <property type="project" value="UniProtKB-ARBA"/>
</dbReference>
<dbReference type="InterPro" id="IPR025846">
    <property type="entry name" value="TBL_N"/>
</dbReference>
<evidence type="ECO:0000313" key="12">
    <source>
        <dbReference type="EMBL" id="KAJ1690927.1"/>
    </source>
</evidence>
<name>A0A9Q0HLT0_9POAL</name>
<keyword evidence="7" id="KW-0333">Golgi apparatus</keyword>
<feature type="domain" description="Trichome birefringence-like C-terminal" evidence="10">
    <location>
        <begin position="119"/>
        <end position="384"/>
    </location>
</feature>
<gene>
    <name evidence="12" type="ORF">LUZ63_015082</name>
</gene>
<comment type="caution">
    <text evidence="12">The sequence shown here is derived from an EMBL/GenBank/DDBJ whole genome shotgun (WGS) entry which is preliminary data.</text>
</comment>
<evidence type="ECO:0000256" key="9">
    <source>
        <dbReference type="SAM" id="Phobius"/>
    </source>
</evidence>